<dbReference type="AlphaFoldDB" id="A0A6A5UUA2"/>
<dbReference type="EMBL" id="ML976722">
    <property type="protein sequence ID" value="KAF1968288.1"/>
    <property type="molecule type" value="Genomic_DNA"/>
</dbReference>
<name>A0A6A5UUA2_9PLEO</name>
<accession>A0A6A5UUA2</accession>
<evidence type="ECO:0000313" key="2">
    <source>
        <dbReference type="EMBL" id="KAF1968288.1"/>
    </source>
</evidence>
<evidence type="ECO:0000256" key="1">
    <source>
        <dbReference type="SAM" id="MobiDB-lite"/>
    </source>
</evidence>
<reference evidence="2" key="1">
    <citation type="journal article" date="2020" name="Stud. Mycol.">
        <title>101 Dothideomycetes genomes: a test case for predicting lifestyles and emergence of pathogens.</title>
        <authorList>
            <person name="Haridas S."/>
            <person name="Albert R."/>
            <person name="Binder M."/>
            <person name="Bloem J."/>
            <person name="Labutti K."/>
            <person name="Salamov A."/>
            <person name="Andreopoulos B."/>
            <person name="Baker S."/>
            <person name="Barry K."/>
            <person name="Bills G."/>
            <person name="Bluhm B."/>
            <person name="Cannon C."/>
            <person name="Castanera R."/>
            <person name="Culley D."/>
            <person name="Daum C."/>
            <person name="Ezra D."/>
            <person name="Gonzalez J."/>
            <person name="Henrissat B."/>
            <person name="Kuo A."/>
            <person name="Liang C."/>
            <person name="Lipzen A."/>
            <person name="Lutzoni F."/>
            <person name="Magnuson J."/>
            <person name="Mondo S."/>
            <person name="Nolan M."/>
            <person name="Ohm R."/>
            <person name="Pangilinan J."/>
            <person name="Park H.-J."/>
            <person name="Ramirez L."/>
            <person name="Alfaro M."/>
            <person name="Sun H."/>
            <person name="Tritt A."/>
            <person name="Yoshinaga Y."/>
            <person name="Zwiers L.-H."/>
            <person name="Turgeon B."/>
            <person name="Goodwin S."/>
            <person name="Spatafora J."/>
            <person name="Crous P."/>
            <person name="Grigoriev I."/>
        </authorList>
    </citation>
    <scope>NUCLEOTIDE SEQUENCE</scope>
    <source>
        <strain evidence="2">CBS 107.79</strain>
    </source>
</reference>
<feature type="compositionally biased region" description="Low complexity" evidence="1">
    <location>
        <begin position="9"/>
        <end position="20"/>
    </location>
</feature>
<protein>
    <submittedName>
        <fullName evidence="2">Uncharacterized protein</fullName>
    </submittedName>
</protein>
<sequence length="272" mass="30112">MNPDDGELDTAAPADGDATGNGQLAFQRVHGSKQHATIDFRALAEKPLPIRLALLQGPEVIINCVAEKFAFRKALPLAVSPAARSEHKAMGYFPIQNLDPLLSLVTDLDAIVAAEPLGMDGLVSKFRGYWWHRLQITPVVDIGFEKLKVFNELLTPNTESSIVRMVIKVLAVALAPNNKIDDHAHTQFLAWLNQLPKLQGRVHEAFHGIVKQREQRRAMDRQKQPPSNATLAQQQLKQQREMVIQTARKVDRSGAGTITAEEAHLLGRRPGL</sequence>
<proteinExistence type="predicted"/>
<organism evidence="2 3">
    <name type="scientific">Bimuria novae-zelandiae CBS 107.79</name>
    <dbReference type="NCBI Taxonomy" id="1447943"/>
    <lineage>
        <taxon>Eukaryota</taxon>
        <taxon>Fungi</taxon>
        <taxon>Dikarya</taxon>
        <taxon>Ascomycota</taxon>
        <taxon>Pezizomycotina</taxon>
        <taxon>Dothideomycetes</taxon>
        <taxon>Pleosporomycetidae</taxon>
        <taxon>Pleosporales</taxon>
        <taxon>Massarineae</taxon>
        <taxon>Didymosphaeriaceae</taxon>
        <taxon>Bimuria</taxon>
    </lineage>
</organism>
<keyword evidence="3" id="KW-1185">Reference proteome</keyword>
<gene>
    <name evidence="2" type="ORF">BU23DRAFT_602333</name>
</gene>
<feature type="region of interest" description="Disordered" evidence="1">
    <location>
        <begin position="1"/>
        <end position="22"/>
    </location>
</feature>
<evidence type="ECO:0000313" key="3">
    <source>
        <dbReference type="Proteomes" id="UP000800036"/>
    </source>
</evidence>
<dbReference type="Proteomes" id="UP000800036">
    <property type="component" value="Unassembled WGS sequence"/>
</dbReference>